<feature type="transmembrane region" description="Helical" evidence="4">
    <location>
        <begin position="337"/>
        <end position="356"/>
    </location>
</feature>
<keyword evidence="3 4" id="KW-0472">Membrane</keyword>
<feature type="transmembrane region" description="Helical" evidence="4">
    <location>
        <begin position="252"/>
        <end position="271"/>
    </location>
</feature>
<dbReference type="PROSITE" id="PS50850">
    <property type="entry name" value="MFS"/>
    <property type="match status" value="1"/>
</dbReference>
<dbReference type="GO" id="GO:0022857">
    <property type="term" value="F:transmembrane transporter activity"/>
    <property type="evidence" value="ECO:0007669"/>
    <property type="project" value="InterPro"/>
</dbReference>
<feature type="transmembrane region" description="Helical" evidence="4">
    <location>
        <begin position="170"/>
        <end position="188"/>
    </location>
</feature>
<evidence type="ECO:0000313" key="6">
    <source>
        <dbReference type="EMBL" id="SFC17830.1"/>
    </source>
</evidence>
<evidence type="ECO:0000256" key="3">
    <source>
        <dbReference type="ARBA" id="ARBA00023136"/>
    </source>
</evidence>
<feature type="domain" description="Major facilitator superfamily (MFS) profile" evidence="5">
    <location>
        <begin position="13"/>
        <end position="391"/>
    </location>
</feature>
<dbReference type="InterPro" id="IPR052524">
    <property type="entry name" value="MFS_Cyanate_Porter"/>
</dbReference>
<feature type="transmembrane region" description="Helical" evidence="4">
    <location>
        <begin position="368"/>
        <end position="385"/>
    </location>
</feature>
<sequence>MHLTSDKARVFLALTLLWLLGLYLRLPILVIPPLAPFINADFQLSQTLLGSLTTLPVLMLSLGALIGSLAIMRLGARNSLALALALVATTSAARGLTDSLTLLILLTLLMGLGIAIMQPSLPALLPRWLDGKKLALGTAVYMNGMLMGEFLGAGVTLPVLMPLLEGSWRATLIAWSLPAFLVVIATFLPRQREDTSSHDKVDEVHWLPDWKDPFLWRIGLLLASSASLFFGTNAYLGSLLEERGEMQRLEAAFFWFNLAQVAASLAMLALAERWVARRGPLILSTLCSLLGMLGLLLTSGWISLVFAFLLSFWAGILLILLVALPPQLLPGKQAGRLAAGAFTLAYSLSFFVPLLGGSLADWTGQPSHALWLLFVLSLPALWLAWRFPLKH</sequence>
<evidence type="ECO:0000256" key="1">
    <source>
        <dbReference type="ARBA" id="ARBA00022692"/>
    </source>
</evidence>
<keyword evidence="7" id="KW-1185">Reference proteome</keyword>
<evidence type="ECO:0000259" key="5">
    <source>
        <dbReference type="PROSITE" id="PS50850"/>
    </source>
</evidence>
<feature type="transmembrane region" description="Helical" evidence="4">
    <location>
        <begin position="47"/>
        <end position="72"/>
    </location>
</feature>
<dbReference type="Gene3D" id="1.20.1250.20">
    <property type="entry name" value="MFS general substrate transporter like domains"/>
    <property type="match status" value="1"/>
</dbReference>
<gene>
    <name evidence="6" type="ORF">SAMN05660443_1751</name>
</gene>
<dbReference type="RefSeq" id="WP_218149420.1">
    <property type="nucleotide sequence ID" value="NZ_FOLH01000003.1"/>
</dbReference>
<dbReference type="Pfam" id="PF07690">
    <property type="entry name" value="MFS_1"/>
    <property type="match status" value="1"/>
</dbReference>
<organism evidence="6 7">
    <name type="scientific">Marinospirillum celere</name>
    <dbReference type="NCBI Taxonomy" id="1122252"/>
    <lineage>
        <taxon>Bacteria</taxon>
        <taxon>Pseudomonadati</taxon>
        <taxon>Pseudomonadota</taxon>
        <taxon>Gammaproteobacteria</taxon>
        <taxon>Oceanospirillales</taxon>
        <taxon>Oceanospirillaceae</taxon>
        <taxon>Marinospirillum</taxon>
    </lineage>
</organism>
<feature type="transmembrane region" description="Helical" evidence="4">
    <location>
        <begin position="12"/>
        <end position="35"/>
    </location>
</feature>
<feature type="transmembrane region" description="Helical" evidence="4">
    <location>
        <begin position="102"/>
        <end position="125"/>
    </location>
</feature>
<accession>A0A1I1H9N1</accession>
<keyword evidence="2 4" id="KW-1133">Transmembrane helix</keyword>
<dbReference type="Proteomes" id="UP000199058">
    <property type="component" value="Unassembled WGS sequence"/>
</dbReference>
<feature type="transmembrane region" description="Helical" evidence="4">
    <location>
        <begin position="146"/>
        <end position="164"/>
    </location>
</feature>
<evidence type="ECO:0000256" key="4">
    <source>
        <dbReference type="SAM" id="Phobius"/>
    </source>
</evidence>
<keyword evidence="1 4" id="KW-0812">Transmembrane</keyword>
<protein>
    <submittedName>
        <fullName evidence="6">MFS transporter, CP family, cyanate transporter</fullName>
    </submittedName>
</protein>
<reference evidence="6 7" key="1">
    <citation type="submission" date="2016-10" db="EMBL/GenBank/DDBJ databases">
        <authorList>
            <person name="de Groot N.N."/>
        </authorList>
    </citation>
    <scope>NUCLEOTIDE SEQUENCE [LARGE SCALE GENOMIC DNA]</scope>
    <source>
        <strain evidence="6 7">DSM 18438</strain>
    </source>
</reference>
<dbReference type="EMBL" id="FOLH01000003">
    <property type="protein sequence ID" value="SFC17830.1"/>
    <property type="molecule type" value="Genomic_DNA"/>
</dbReference>
<dbReference type="PANTHER" id="PTHR23523:SF2">
    <property type="entry name" value="2-NITROIMIDAZOLE TRANSPORTER"/>
    <property type="match status" value="1"/>
</dbReference>
<feature type="transmembrane region" description="Helical" evidence="4">
    <location>
        <begin position="304"/>
        <end position="325"/>
    </location>
</feature>
<proteinExistence type="predicted"/>
<evidence type="ECO:0000256" key="2">
    <source>
        <dbReference type="ARBA" id="ARBA00022989"/>
    </source>
</evidence>
<dbReference type="InterPro" id="IPR011701">
    <property type="entry name" value="MFS"/>
</dbReference>
<dbReference type="AlphaFoldDB" id="A0A1I1H9N1"/>
<evidence type="ECO:0000313" key="7">
    <source>
        <dbReference type="Proteomes" id="UP000199058"/>
    </source>
</evidence>
<feature type="transmembrane region" description="Helical" evidence="4">
    <location>
        <begin position="280"/>
        <end position="298"/>
    </location>
</feature>
<dbReference type="STRING" id="1122252.SAMN05660443_1751"/>
<dbReference type="PANTHER" id="PTHR23523">
    <property type="match status" value="1"/>
</dbReference>
<feature type="transmembrane region" description="Helical" evidence="4">
    <location>
        <begin position="214"/>
        <end position="232"/>
    </location>
</feature>
<dbReference type="SUPFAM" id="SSF103473">
    <property type="entry name" value="MFS general substrate transporter"/>
    <property type="match status" value="1"/>
</dbReference>
<dbReference type="InterPro" id="IPR036259">
    <property type="entry name" value="MFS_trans_sf"/>
</dbReference>
<dbReference type="InterPro" id="IPR020846">
    <property type="entry name" value="MFS_dom"/>
</dbReference>
<name>A0A1I1H9N1_9GAMM</name>